<dbReference type="FunFam" id="3.10.110.10:FF:000060">
    <property type="entry name" value="Ubiquitin conjugating enzyme (UbcB)"/>
    <property type="match status" value="1"/>
</dbReference>
<dbReference type="PROSITE" id="PS50127">
    <property type="entry name" value="UBC_2"/>
    <property type="match status" value="1"/>
</dbReference>
<dbReference type="CDD" id="cd09917">
    <property type="entry name" value="F-box_SF"/>
    <property type="match status" value="1"/>
</dbReference>
<dbReference type="PANTHER" id="PTHR24068">
    <property type="entry name" value="UBIQUITIN-CONJUGATING ENZYME E2"/>
    <property type="match status" value="1"/>
</dbReference>
<dbReference type="GO" id="GO:0005524">
    <property type="term" value="F:ATP binding"/>
    <property type="evidence" value="ECO:0007669"/>
    <property type="project" value="UniProtKB-KW"/>
</dbReference>
<reference evidence="8 9" key="1">
    <citation type="journal article" date="2024" name="Insects">
        <title>An Improved Chromosome-Level Genome Assembly of the Firefly Pyrocoelia pectoralis.</title>
        <authorList>
            <person name="Fu X."/>
            <person name="Meyer-Rochow V.B."/>
            <person name="Ballantyne L."/>
            <person name="Zhu X."/>
        </authorList>
    </citation>
    <scope>NUCLEOTIDE SEQUENCE [LARGE SCALE GENOMIC DNA]</scope>
    <source>
        <strain evidence="8">XCY_ONT2</strain>
    </source>
</reference>
<name>A0AAN7VLN9_9COLE</name>
<feature type="domain" description="UBC core" evidence="6">
    <location>
        <begin position="264"/>
        <end position="413"/>
    </location>
</feature>
<evidence type="ECO:0000256" key="1">
    <source>
        <dbReference type="ARBA" id="ARBA00012486"/>
    </source>
</evidence>
<dbReference type="EMBL" id="JAVRBK010000001">
    <property type="protein sequence ID" value="KAK5649980.1"/>
    <property type="molecule type" value="Genomic_DNA"/>
</dbReference>
<dbReference type="PROSITE" id="PS50181">
    <property type="entry name" value="FBOX"/>
    <property type="match status" value="1"/>
</dbReference>
<evidence type="ECO:0000256" key="5">
    <source>
        <dbReference type="ARBA" id="ARBA00022840"/>
    </source>
</evidence>
<dbReference type="Gene3D" id="1.20.1280.50">
    <property type="match status" value="1"/>
</dbReference>
<keyword evidence="9" id="KW-1185">Reference proteome</keyword>
<proteinExistence type="predicted"/>
<dbReference type="InterPro" id="IPR001810">
    <property type="entry name" value="F-box_dom"/>
</dbReference>
<dbReference type="Pfam" id="PF12937">
    <property type="entry name" value="F-box-like"/>
    <property type="match status" value="1"/>
</dbReference>
<comment type="caution">
    <text evidence="8">The sequence shown here is derived from an EMBL/GenBank/DDBJ whole genome shotgun (WGS) entry which is preliminary data.</text>
</comment>
<protein>
    <recommendedName>
        <fullName evidence="1">E2 ubiquitin-conjugating enzyme</fullName>
        <ecNumber evidence="1">2.3.2.23</ecNumber>
    </recommendedName>
</protein>
<dbReference type="CDD" id="cd23826">
    <property type="entry name" value="UEV_Morgue-like"/>
    <property type="match status" value="1"/>
</dbReference>
<evidence type="ECO:0000259" key="6">
    <source>
        <dbReference type="PROSITE" id="PS50127"/>
    </source>
</evidence>
<organism evidence="8 9">
    <name type="scientific">Pyrocoelia pectoralis</name>
    <dbReference type="NCBI Taxonomy" id="417401"/>
    <lineage>
        <taxon>Eukaryota</taxon>
        <taxon>Metazoa</taxon>
        <taxon>Ecdysozoa</taxon>
        <taxon>Arthropoda</taxon>
        <taxon>Hexapoda</taxon>
        <taxon>Insecta</taxon>
        <taxon>Pterygota</taxon>
        <taxon>Neoptera</taxon>
        <taxon>Endopterygota</taxon>
        <taxon>Coleoptera</taxon>
        <taxon>Polyphaga</taxon>
        <taxon>Elateriformia</taxon>
        <taxon>Elateroidea</taxon>
        <taxon>Lampyridae</taxon>
        <taxon>Lampyrinae</taxon>
        <taxon>Pyrocoelia</taxon>
    </lineage>
</organism>
<keyword evidence="4" id="KW-0833">Ubl conjugation pathway</keyword>
<dbReference type="SUPFAM" id="SSF54495">
    <property type="entry name" value="UBC-like"/>
    <property type="match status" value="1"/>
</dbReference>
<evidence type="ECO:0000256" key="3">
    <source>
        <dbReference type="ARBA" id="ARBA00022741"/>
    </source>
</evidence>
<dbReference type="InterPro" id="IPR036047">
    <property type="entry name" value="F-box-like_dom_sf"/>
</dbReference>
<dbReference type="Pfam" id="PF00179">
    <property type="entry name" value="UQ_con"/>
    <property type="match status" value="1"/>
</dbReference>
<keyword evidence="3" id="KW-0547">Nucleotide-binding</keyword>
<dbReference type="GO" id="GO:0061631">
    <property type="term" value="F:ubiquitin conjugating enzyme activity"/>
    <property type="evidence" value="ECO:0007669"/>
    <property type="project" value="UniProtKB-EC"/>
</dbReference>
<accession>A0AAN7VLN9</accession>
<dbReference type="AlphaFoldDB" id="A0AAN7VLN9"/>
<evidence type="ECO:0000313" key="8">
    <source>
        <dbReference type="EMBL" id="KAK5649980.1"/>
    </source>
</evidence>
<dbReference type="EC" id="2.3.2.23" evidence="1"/>
<gene>
    <name evidence="8" type="ORF">RI129_001009</name>
</gene>
<dbReference type="InterPro" id="IPR016135">
    <property type="entry name" value="UBQ-conjugating_enzyme/RWD"/>
</dbReference>
<sequence>MKDNNDNNTLEELYKIANEIMDGLTIGRIPYNANNIDSHSNGTVNKKNKLNQLRPQKLFKFENPTCFTCNGYFGPCFEDPTCATCHAFLYPALPPEVMQLTVFAETSDDSDSGNDEPTDVTYPHNLLEFHSLSQGDRPTSTPPVDFERLDRELNRISVIQHTIDINIEQLPPEVLMIVFQYLDEISLWTVGQVCSRWREILHMHIRPGIWRVLTLQRWPLLCIPTIDIDWYNMYTKLMLNCCCIKCVKQMAAQEHCNNIEESSWRKHRLRTELRTMRMDPLDGIQAKPLDIACYHWQAAIQGPIGSPYEGGNFFLYIQIPYSYPMKPPIVRFLTKIFHPNVSRHGDIGIDAIQHNWSLALTINKVLLSIQSLLTDPYCVVSAVCMEPYIGKLYLDNREEYNRQARWWTWRYAMIDLVGK</sequence>
<keyword evidence="2" id="KW-0808">Transferase</keyword>
<evidence type="ECO:0000313" key="9">
    <source>
        <dbReference type="Proteomes" id="UP001329430"/>
    </source>
</evidence>
<keyword evidence="5" id="KW-0067">ATP-binding</keyword>
<dbReference type="Proteomes" id="UP001329430">
    <property type="component" value="Chromosome 1"/>
</dbReference>
<dbReference type="Gene3D" id="3.10.110.10">
    <property type="entry name" value="Ubiquitin Conjugating Enzyme"/>
    <property type="match status" value="1"/>
</dbReference>
<evidence type="ECO:0000256" key="4">
    <source>
        <dbReference type="ARBA" id="ARBA00022786"/>
    </source>
</evidence>
<evidence type="ECO:0000259" key="7">
    <source>
        <dbReference type="PROSITE" id="PS50181"/>
    </source>
</evidence>
<feature type="domain" description="F-box" evidence="7">
    <location>
        <begin position="164"/>
        <end position="213"/>
    </location>
</feature>
<dbReference type="SUPFAM" id="SSF81383">
    <property type="entry name" value="F-box domain"/>
    <property type="match status" value="1"/>
</dbReference>
<evidence type="ECO:0000256" key="2">
    <source>
        <dbReference type="ARBA" id="ARBA00022679"/>
    </source>
</evidence>
<dbReference type="SMART" id="SM00256">
    <property type="entry name" value="FBOX"/>
    <property type="match status" value="1"/>
</dbReference>
<dbReference type="SMART" id="SM00212">
    <property type="entry name" value="UBCc"/>
    <property type="match status" value="1"/>
</dbReference>
<dbReference type="InterPro" id="IPR000608">
    <property type="entry name" value="UBC"/>
</dbReference>